<dbReference type="Gene3D" id="3.40.50.1820">
    <property type="entry name" value="alpha/beta hydrolase"/>
    <property type="match status" value="1"/>
</dbReference>
<evidence type="ECO:0000313" key="3">
    <source>
        <dbReference type="Proteomes" id="UP000254573"/>
    </source>
</evidence>
<dbReference type="KEGG" id="ppnm:LV28_05875"/>
<evidence type="ECO:0000313" key="1">
    <source>
        <dbReference type="EMBL" id="SUA76003.1"/>
    </source>
</evidence>
<accession>A0A378YGY9</accession>
<keyword evidence="4" id="KW-1185">Reference proteome</keyword>
<dbReference type="STRING" id="93220.A6P55_03015"/>
<dbReference type="AlphaFoldDB" id="A0A378YGY9"/>
<organism evidence="1 3">
    <name type="scientific">Pandoraea pnomenusa</name>
    <dbReference type="NCBI Taxonomy" id="93220"/>
    <lineage>
        <taxon>Bacteria</taxon>
        <taxon>Pseudomonadati</taxon>
        <taxon>Pseudomonadota</taxon>
        <taxon>Betaproteobacteria</taxon>
        <taxon>Burkholderiales</taxon>
        <taxon>Burkholderiaceae</taxon>
        <taxon>Pandoraea</taxon>
    </lineage>
</organism>
<reference evidence="2 4" key="2">
    <citation type="submission" date="2019-08" db="EMBL/GenBank/DDBJ databases">
        <authorList>
            <person name="Peeters C."/>
        </authorList>
    </citation>
    <scope>NUCLEOTIDE SEQUENCE [LARGE SCALE GENOMIC DNA]</scope>
    <source>
        <strain evidence="2 4">LMG 31119</strain>
    </source>
</reference>
<dbReference type="EMBL" id="CABPSO010000012">
    <property type="protein sequence ID" value="VVE70010.1"/>
    <property type="molecule type" value="Genomic_DNA"/>
</dbReference>
<gene>
    <name evidence="1" type="ORF">NCTC13160_01163</name>
    <name evidence="2" type="ORF">PPN31119_03469</name>
</gene>
<dbReference type="EMBL" id="UGSG01000001">
    <property type="protein sequence ID" value="SUA76003.1"/>
    <property type="molecule type" value="Genomic_DNA"/>
</dbReference>
<sequence>MNQQRHGRGDGLGATAGFLNTDWNPRDLPLGATTRNVVLRTADGAATSGALYAAGAPDTVVCIMHPREFMACHYLIPDIVGAGYAAWTQAPRAVGNDMRLEHELALFDVAAAMRFLRDAGFRRIVLLGNSGGSGLYALYVQQSGLAPEARIERTPGGRPTRLAALDMPVVDGVVFVAPHPGQGALLQSCIDPSVTDEHDALSVDPTLDPFDGANGYVARRADADASVPSTPLSTSPSTRYAPDFVERYRAAQTARVARLDAMARDLIAARQAARERLRRDGANAAAHVRRLAAHTPLMTVWRTDADLRCFDLSLDPSDRRFGSLWGSDPFASNYGSVGFGRVCSPEAWLSTWSGLSSNALLSKTASAIVQPTLLIEYTGDQACFPSVIADIHASLGASHKTHRRVRGDHHGRALAPGEEAGRYVAGRLLQDWLRETFPQ</sequence>
<evidence type="ECO:0000313" key="4">
    <source>
        <dbReference type="Proteomes" id="UP000361468"/>
    </source>
</evidence>
<dbReference type="OrthoDB" id="2062670at2"/>
<name>A0A378YGY9_9BURK</name>
<keyword evidence="2" id="KW-0378">Hydrolase</keyword>
<reference evidence="1 3" key="1">
    <citation type="submission" date="2018-06" db="EMBL/GenBank/DDBJ databases">
        <authorList>
            <consortium name="Pathogen Informatics"/>
            <person name="Doyle S."/>
        </authorList>
    </citation>
    <scope>NUCLEOTIDE SEQUENCE [LARGE SCALE GENOMIC DNA]</scope>
    <source>
        <strain evidence="1 3">NCTC13160</strain>
    </source>
</reference>
<dbReference type="InterPro" id="IPR029058">
    <property type="entry name" value="AB_hydrolase_fold"/>
</dbReference>
<dbReference type="GO" id="GO:0016787">
    <property type="term" value="F:hydrolase activity"/>
    <property type="evidence" value="ECO:0007669"/>
    <property type="project" value="UniProtKB-KW"/>
</dbReference>
<dbReference type="SUPFAM" id="SSF53474">
    <property type="entry name" value="alpha/beta-Hydrolases"/>
    <property type="match status" value="1"/>
</dbReference>
<proteinExistence type="predicted"/>
<dbReference type="Proteomes" id="UP000254573">
    <property type="component" value="Unassembled WGS sequence"/>
</dbReference>
<dbReference type="Proteomes" id="UP000361468">
    <property type="component" value="Unassembled WGS sequence"/>
</dbReference>
<evidence type="ECO:0000313" key="2">
    <source>
        <dbReference type="EMBL" id="VVE70010.1"/>
    </source>
</evidence>
<protein>
    <submittedName>
        <fullName evidence="2">Alpha/beta hydrolase</fullName>
    </submittedName>
</protein>
<dbReference type="RefSeq" id="WP_048806390.1">
    <property type="nucleotide sequence ID" value="NZ_CABPSO010000012.1"/>
</dbReference>